<dbReference type="InterPro" id="IPR035914">
    <property type="entry name" value="Sperma_CUB_dom_sf"/>
</dbReference>
<dbReference type="InterPro" id="IPR000859">
    <property type="entry name" value="CUB_dom"/>
</dbReference>
<dbReference type="Pfam" id="PF00431">
    <property type="entry name" value="CUB"/>
    <property type="match status" value="1"/>
</dbReference>
<dbReference type="EMBL" id="CAJNRD030001123">
    <property type="protein sequence ID" value="CAG5102410.1"/>
    <property type="molecule type" value="Genomic_DNA"/>
</dbReference>
<evidence type="ECO:0000256" key="2">
    <source>
        <dbReference type="ARBA" id="ARBA00023157"/>
    </source>
</evidence>
<evidence type="ECO:0000256" key="4">
    <source>
        <dbReference type="SAM" id="Phobius"/>
    </source>
</evidence>
<comment type="caution">
    <text evidence="6">The sequence shown here is derived from an EMBL/GenBank/DDBJ whole genome shotgun (WGS) entry which is preliminary data.</text>
</comment>
<sequence length="417" mass="45870">MATLKARSEMNLLGGMESESMANNKKKIKIKIRKNAVNKYCNMKVTIDDNQGGYVKSPGYPLYYPGQFACNWTFHTVPGHRVSLVFHDFNIRSPEPNGSCLDSVRIRENGRILFDSCGTRAGVKIISHSNKITVDLISSSRVYPGRGFLLHYEAIRSCPETTAPKGSYVTNDTLDSRTFKCFSGTIFPDTKEPTRTLDCPEPNGSCLDSVRIRENGRILFDSCGTRAGVKIISHSNKITVDLISSSRVYPGRGFLLHYEAIRSCPETTAPKGSYVTNDTLDSRTFKCFSGTIFPDTKEPTRTLDSSSAAILKTESDSNHLSSLSDSNIQSTGVRIGRIENAVAVGSNFDMADPAQSAMSKKGDFVIDMVVPSILIVLLFVGNAVIVYIIFQYRKRKTPAINSGEGMALRPAQEVPQV</sequence>
<dbReference type="PROSITE" id="PS01180">
    <property type="entry name" value="CUB"/>
    <property type="match status" value="1"/>
</dbReference>
<comment type="caution">
    <text evidence="3">Lacks conserved residue(s) required for the propagation of feature annotation.</text>
</comment>
<dbReference type="PANTHER" id="PTHR24251">
    <property type="entry name" value="OVOCHYMASE-RELATED"/>
    <property type="match status" value="1"/>
</dbReference>
<dbReference type="AlphaFoldDB" id="A0A8J2HP67"/>
<feature type="domain" description="CUB" evidence="5">
    <location>
        <begin position="41"/>
        <end position="155"/>
    </location>
</feature>
<gene>
    <name evidence="6" type="ORF">HICCMSTLAB_LOCUS11001</name>
</gene>
<accession>A0A8J2HP67</accession>
<evidence type="ECO:0000256" key="1">
    <source>
        <dbReference type="ARBA" id="ARBA00022737"/>
    </source>
</evidence>
<organism evidence="6 7">
    <name type="scientific">Cotesia congregata</name>
    <name type="common">Parasitoid wasp</name>
    <name type="synonym">Apanteles congregatus</name>
    <dbReference type="NCBI Taxonomy" id="51543"/>
    <lineage>
        <taxon>Eukaryota</taxon>
        <taxon>Metazoa</taxon>
        <taxon>Ecdysozoa</taxon>
        <taxon>Arthropoda</taxon>
        <taxon>Hexapoda</taxon>
        <taxon>Insecta</taxon>
        <taxon>Pterygota</taxon>
        <taxon>Neoptera</taxon>
        <taxon>Endopterygota</taxon>
        <taxon>Hymenoptera</taxon>
        <taxon>Apocrita</taxon>
        <taxon>Ichneumonoidea</taxon>
        <taxon>Braconidae</taxon>
        <taxon>Microgastrinae</taxon>
        <taxon>Cotesia</taxon>
    </lineage>
</organism>
<evidence type="ECO:0000313" key="7">
    <source>
        <dbReference type="Proteomes" id="UP000786811"/>
    </source>
</evidence>
<dbReference type="Gene3D" id="2.60.120.290">
    <property type="entry name" value="Spermadhesin, CUB domain"/>
    <property type="match status" value="2"/>
</dbReference>
<evidence type="ECO:0000313" key="6">
    <source>
        <dbReference type="EMBL" id="CAG5102410.1"/>
    </source>
</evidence>
<keyword evidence="7" id="KW-1185">Reference proteome</keyword>
<dbReference type="Proteomes" id="UP000786811">
    <property type="component" value="Unassembled WGS sequence"/>
</dbReference>
<keyword evidence="4" id="KW-0812">Transmembrane</keyword>
<keyword evidence="1" id="KW-0677">Repeat</keyword>
<feature type="transmembrane region" description="Helical" evidence="4">
    <location>
        <begin position="368"/>
        <end position="390"/>
    </location>
</feature>
<reference evidence="6" key="1">
    <citation type="submission" date="2021-04" db="EMBL/GenBank/DDBJ databases">
        <authorList>
            <person name="Chebbi M.A.C M."/>
        </authorList>
    </citation>
    <scope>NUCLEOTIDE SEQUENCE</scope>
</reference>
<dbReference type="SMART" id="SM00042">
    <property type="entry name" value="CUB"/>
    <property type="match status" value="1"/>
</dbReference>
<proteinExistence type="predicted"/>
<evidence type="ECO:0000256" key="3">
    <source>
        <dbReference type="PROSITE-ProRule" id="PRU00059"/>
    </source>
</evidence>
<keyword evidence="4" id="KW-1133">Transmembrane helix</keyword>
<keyword evidence="2" id="KW-1015">Disulfide bond</keyword>
<evidence type="ECO:0000259" key="5">
    <source>
        <dbReference type="PROSITE" id="PS01180"/>
    </source>
</evidence>
<keyword evidence="4" id="KW-0472">Membrane</keyword>
<name>A0A8J2HP67_COTCN</name>
<dbReference type="SUPFAM" id="SSF49854">
    <property type="entry name" value="Spermadhesin, CUB domain"/>
    <property type="match status" value="2"/>
</dbReference>
<dbReference type="CDD" id="cd00041">
    <property type="entry name" value="CUB"/>
    <property type="match status" value="1"/>
</dbReference>
<protein>
    <submittedName>
        <fullName evidence="6">Similar to Cubn: Cubilin (Rattus norvegicus)</fullName>
    </submittedName>
</protein>
<dbReference type="OrthoDB" id="6431754at2759"/>